<evidence type="ECO:0000313" key="2">
    <source>
        <dbReference type="EMBL" id="EFE23702.1"/>
    </source>
</evidence>
<feature type="region of interest" description="Disordered" evidence="1">
    <location>
        <begin position="1"/>
        <end position="28"/>
    </location>
</feature>
<dbReference type="Proteomes" id="UP000003692">
    <property type="component" value="Unassembled WGS sequence"/>
</dbReference>
<protein>
    <submittedName>
        <fullName evidence="2">Uncharacterized protein</fullName>
    </submittedName>
</protein>
<reference evidence="2 3" key="1">
    <citation type="submission" date="2010-02" db="EMBL/GenBank/DDBJ databases">
        <authorList>
            <person name="Weinstock G."/>
            <person name="Sodergren E."/>
            <person name="Clifton S."/>
            <person name="Fulton L."/>
            <person name="Fulton B."/>
            <person name="Courtney L."/>
            <person name="Fronick C."/>
            <person name="Harrison M."/>
            <person name="Strong C."/>
            <person name="Farmer C."/>
            <person name="Delahaunty K."/>
            <person name="Markovic C."/>
            <person name="Hall O."/>
            <person name="Minx P."/>
            <person name="Tomlinson C."/>
            <person name="Mitreva M."/>
            <person name="Nelson J."/>
            <person name="Hou S."/>
            <person name="Wollam A."/>
            <person name="Pepin K.H."/>
            <person name="Johnson M."/>
            <person name="Bhonagiri V."/>
            <person name="Zhang X."/>
            <person name="Suruliraj S."/>
            <person name="Warren W."/>
            <person name="Chinwalla A."/>
            <person name="Mardis E.R."/>
            <person name="Wilson R.K."/>
        </authorList>
    </citation>
    <scope>NUCLEOTIDE SEQUENCE [LARGE SCALE GENOMIC DNA]</scope>
    <source>
        <strain evidence="2 3">ATCC 23685</strain>
    </source>
</reference>
<dbReference type="AlphaFoldDB" id="D4F3F5"/>
<organism evidence="2 3">
    <name type="scientific">Edwardsiella tarda ATCC 23685</name>
    <dbReference type="NCBI Taxonomy" id="500638"/>
    <lineage>
        <taxon>Bacteria</taxon>
        <taxon>Pseudomonadati</taxon>
        <taxon>Pseudomonadota</taxon>
        <taxon>Gammaproteobacteria</taxon>
        <taxon>Enterobacterales</taxon>
        <taxon>Hafniaceae</taxon>
        <taxon>Edwardsiella</taxon>
    </lineage>
</organism>
<sequence length="81" mass="8670">MFRPNNGVTHPAVPDEKRAPQGPPRDAASACALANHRHRLSCFTGLGRSPMPMIPGSALIAPLAGCWTRRRCAGKGRRIGQ</sequence>
<gene>
    <name evidence="2" type="ORF">EDWATA_01261</name>
</gene>
<evidence type="ECO:0000313" key="3">
    <source>
        <dbReference type="Proteomes" id="UP000003692"/>
    </source>
</evidence>
<proteinExistence type="predicted"/>
<dbReference type="EMBL" id="ADGK01000063">
    <property type="protein sequence ID" value="EFE23702.1"/>
    <property type="molecule type" value="Genomic_DNA"/>
</dbReference>
<dbReference type="HOGENOM" id="CLU_2568401_0_0_6"/>
<comment type="caution">
    <text evidence="2">The sequence shown here is derived from an EMBL/GenBank/DDBJ whole genome shotgun (WGS) entry which is preliminary data.</text>
</comment>
<evidence type="ECO:0000256" key="1">
    <source>
        <dbReference type="SAM" id="MobiDB-lite"/>
    </source>
</evidence>
<accession>D4F3F5</accession>
<name>D4F3F5_EDWTA</name>